<comment type="similarity">
    <text evidence="3">Belongs to the bacterial solute-binding protein 9 family.</text>
</comment>
<dbReference type="Proteomes" id="UP001500880">
    <property type="component" value="Unassembled WGS sequence"/>
</dbReference>
<evidence type="ECO:0000256" key="3">
    <source>
        <dbReference type="RuleBase" id="RU003512"/>
    </source>
</evidence>
<dbReference type="RefSeq" id="WP_343836362.1">
    <property type="nucleotide sequence ID" value="NZ_BAAADO010000001.1"/>
</dbReference>
<gene>
    <name evidence="6" type="ORF">GCM10008986_01060</name>
</gene>
<dbReference type="EMBL" id="BAAADO010000001">
    <property type="protein sequence ID" value="GAA0480344.1"/>
    <property type="molecule type" value="Genomic_DNA"/>
</dbReference>
<keyword evidence="1 3" id="KW-0813">Transport</keyword>
<organism evidence="6 7">
    <name type="scientific">Salinibacillus aidingensis</name>
    <dbReference type="NCBI Taxonomy" id="237684"/>
    <lineage>
        <taxon>Bacteria</taxon>
        <taxon>Bacillati</taxon>
        <taxon>Bacillota</taxon>
        <taxon>Bacilli</taxon>
        <taxon>Bacillales</taxon>
        <taxon>Bacillaceae</taxon>
        <taxon>Salinibacillus</taxon>
    </lineage>
</organism>
<dbReference type="InterPro" id="IPR006128">
    <property type="entry name" value="Lipoprotein_PsaA-like"/>
</dbReference>
<dbReference type="SUPFAM" id="SSF53807">
    <property type="entry name" value="Helical backbone' metal receptor"/>
    <property type="match status" value="1"/>
</dbReference>
<dbReference type="PANTHER" id="PTHR42953">
    <property type="entry name" value="HIGH-AFFINITY ZINC UPTAKE SYSTEM PROTEIN ZNUA-RELATED"/>
    <property type="match status" value="1"/>
</dbReference>
<proteinExistence type="inferred from homology"/>
<evidence type="ECO:0000256" key="2">
    <source>
        <dbReference type="ARBA" id="ARBA00022729"/>
    </source>
</evidence>
<feature type="chain" id="PRO_5045785965" evidence="5">
    <location>
        <begin position="21"/>
        <end position="326"/>
    </location>
</feature>
<evidence type="ECO:0000313" key="7">
    <source>
        <dbReference type="Proteomes" id="UP001500880"/>
    </source>
</evidence>
<name>A0ABN1AMX0_9BACI</name>
<comment type="caution">
    <text evidence="6">The sequence shown here is derived from an EMBL/GenBank/DDBJ whole genome shotgun (WGS) entry which is preliminary data.</text>
</comment>
<evidence type="ECO:0000256" key="4">
    <source>
        <dbReference type="SAM" id="MobiDB-lite"/>
    </source>
</evidence>
<dbReference type="PRINTS" id="PR00690">
    <property type="entry name" value="ADHESNFAMILY"/>
</dbReference>
<dbReference type="InterPro" id="IPR050492">
    <property type="entry name" value="Bact_metal-bind_prot9"/>
</dbReference>
<feature type="region of interest" description="Disordered" evidence="4">
    <location>
        <begin position="133"/>
        <end position="156"/>
    </location>
</feature>
<dbReference type="PANTHER" id="PTHR42953:SF8">
    <property type="entry name" value="ZINT DOMAIN-CONTAINING PROTEIN"/>
    <property type="match status" value="1"/>
</dbReference>
<evidence type="ECO:0000313" key="6">
    <source>
        <dbReference type="EMBL" id="GAA0480344.1"/>
    </source>
</evidence>
<dbReference type="PRINTS" id="PR00691">
    <property type="entry name" value="ADHESINB"/>
</dbReference>
<feature type="signal peptide" evidence="5">
    <location>
        <begin position="1"/>
        <end position="20"/>
    </location>
</feature>
<dbReference type="Pfam" id="PF01297">
    <property type="entry name" value="ZnuA"/>
    <property type="match status" value="1"/>
</dbReference>
<reference evidence="6 7" key="1">
    <citation type="journal article" date="2019" name="Int. J. Syst. Evol. Microbiol.">
        <title>The Global Catalogue of Microorganisms (GCM) 10K type strain sequencing project: providing services to taxonomists for standard genome sequencing and annotation.</title>
        <authorList>
            <consortium name="The Broad Institute Genomics Platform"/>
            <consortium name="The Broad Institute Genome Sequencing Center for Infectious Disease"/>
            <person name="Wu L."/>
            <person name="Ma J."/>
        </authorList>
    </citation>
    <scope>NUCLEOTIDE SEQUENCE [LARGE SCALE GENOMIC DNA]</scope>
    <source>
        <strain evidence="6 7">JCM 12389</strain>
    </source>
</reference>
<evidence type="ECO:0000256" key="1">
    <source>
        <dbReference type="ARBA" id="ARBA00022448"/>
    </source>
</evidence>
<dbReference type="InterPro" id="IPR006129">
    <property type="entry name" value="AdhesinB"/>
</dbReference>
<accession>A0ABN1AMX0</accession>
<keyword evidence="7" id="KW-1185">Reference proteome</keyword>
<dbReference type="PROSITE" id="PS51257">
    <property type="entry name" value="PROKAR_LIPOPROTEIN"/>
    <property type="match status" value="1"/>
</dbReference>
<evidence type="ECO:0000256" key="5">
    <source>
        <dbReference type="SAM" id="SignalP"/>
    </source>
</evidence>
<keyword evidence="2 5" id="KW-0732">Signal</keyword>
<sequence>MRHFVRYFIILVLFIPVITACTQDENQAIKKHTDKISIYTTLYPIEDFTRKIGGEYVEVTNLLSDGMDPHTYEPTSKTIVDIAESDLFMYSGAGLEAYAEKISKAVESEEVLIVEAAKGVDTVHHGHGKEVTVSKPVHENEEEDSHHNHQHGDKDPHVWLDPLRSIDIAETIKESLISLKPEHKKFFQQNFQELKANLEALDSKFHDVIHHADRKQFVVSHAAYGYWEEAYGIKQIGISGMNQNSELSQKELTNIINEVKEKQIDYLLFENTSVSNIAQLIKDEVGATVLPIHNLSVRTREEIQNQDDYFSLMRKNLESLSTALND</sequence>
<dbReference type="Gene3D" id="3.40.50.1980">
    <property type="entry name" value="Nitrogenase molybdenum iron protein domain"/>
    <property type="match status" value="2"/>
</dbReference>
<protein>
    <submittedName>
        <fullName evidence="6">Metal ABC transporter substrate-binding protein</fullName>
    </submittedName>
</protein>
<dbReference type="InterPro" id="IPR006127">
    <property type="entry name" value="ZnuA-like"/>
</dbReference>